<accession>F4WDV9</accession>
<dbReference type="SUPFAM" id="SSF143800">
    <property type="entry name" value="L28p-like"/>
    <property type="match status" value="1"/>
</dbReference>
<dbReference type="PANTHER" id="PTHR13528">
    <property type="entry name" value="39S RIBOSOMAL PROTEIN L28, MITOCHONDRIAL"/>
    <property type="match status" value="1"/>
</dbReference>
<evidence type="ECO:0000256" key="5">
    <source>
        <dbReference type="ARBA" id="ARBA00035538"/>
    </source>
</evidence>
<evidence type="ECO:0000256" key="1">
    <source>
        <dbReference type="ARBA" id="ARBA00008760"/>
    </source>
</evidence>
<dbReference type="InterPro" id="IPR034704">
    <property type="entry name" value="Ribosomal_bL28/bL31-like_sf"/>
</dbReference>
<sequence>MSIKQSAQRLYYMPKISRWSKGIGADLPEEYKKFWKEWKLQEPAAVHYIKKEGIFERNEKTEEVYPVQNIPIPVIYPKEMNDGIWGGEAMIKGFKKKGIFKRRVPHFWLPSLFKSVIYSEVLDTYMRIVITQRALRLIHENYGFDHYLLKTPACDLKSLLALKLKRQILIALADKTLYPNDPKKHTEVYAKYEQYLSAYTRKEIEWYGLTYEEACKKWMQLNVKQSQPLKIQYRSELIAKLKENKIKEAENVNVVSPEETYVIMCIIFFHVTIPKFTSGIFLQEFLVKQTESFLQKFENSISKFLFVRHHEKCFTSIKLLISWREIMKFFFFFREIERNIYLLTIMNISTMEKIKHLLKLSMMIYILLMSDLISNFSKICSKFR</sequence>
<gene>
    <name evidence="6" type="ORF">G5I_03783</name>
</gene>
<evidence type="ECO:0000256" key="2">
    <source>
        <dbReference type="ARBA" id="ARBA00022980"/>
    </source>
</evidence>
<dbReference type="GO" id="GO:0003735">
    <property type="term" value="F:structural constituent of ribosome"/>
    <property type="evidence" value="ECO:0007669"/>
    <property type="project" value="InterPro"/>
</dbReference>
<protein>
    <recommendedName>
        <fullName evidence="4">Large ribosomal subunit protein bL28m</fullName>
    </recommendedName>
    <alternativeName>
        <fullName evidence="5">39S ribosomal protein L28, mitochondrial</fullName>
    </alternativeName>
</protein>
<evidence type="ECO:0000313" key="7">
    <source>
        <dbReference type="Proteomes" id="UP000007755"/>
    </source>
</evidence>
<keyword evidence="2 6" id="KW-0689">Ribosomal protein</keyword>
<evidence type="ECO:0000256" key="4">
    <source>
        <dbReference type="ARBA" id="ARBA00035269"/>
    </source>
</evidence>
<dbReference type="GO" id="GO:0005762">
    <property type="term" value="C:mitochondrial large ribosomal subunit"/>
    <property type="evidence" value="ECO:0007669"/>
    <property type="project" value="TreeGrafter"/>
</dbReference>
<dbReference type="FunCoup" id="F4WDV9">
    <property type="interactions" value="512"/>
</dbReference>
<reference evidence="6" key="1">
    <citation type="submission" date="2011-02" db="EMBL/GenBank/DDBJ databases">
        <title>The genome of the leaf-cutting ant Acromyrmex echinatior suggests key adaptations to social evolution and fungus farming.</title>
        <authorList>
            <person name="Nygaard S."/>
            <person name="Zhang G."/>
        </authorList>
    </citation>
    <scope>NUCLEOTIDE SEQUENCE</scope>
</reference>
<evidence type="ECO:0000256" key="3">
    <source>
        <dbReference type="ARBA" id="ARBA00023274"/>
    </source>
</evidence>
<keyword evidence="7" id="KW-1185">Reference proteome</keyword>
<organism evidence="7">
    <name type="scientific">Acromyrmex echinatior</name>
    <name type="common">Panamanian leafcutter ant</name>
    <name type="synonym">Acromyrmex octospinosus echinatior</name>
    <dbReference type="NCBI Taxonomy" id="103372"/>
    <lineage>
        <taxon>Eukaryota</taxon>
        <taxon>Metazoa</taxon>
        <taxon>Ecdysozoa</taxon>
        <taxon>Arthropoda</taxon>
        <taxon>Hexapoda</taxon>
        <taxon>Insecta</taxon>
        <taxon>Pterygota</taxon>
        <taxon>Neoptera</taxon>
        <taxon>Endopterygota</taxon>
        <taxon>Hymenoptera</taxon>
        <taxon>Apocrita</taxon>
        <taxon>Aculeata</taxon>
        <taxon>Formicoidea</taxon>
        <taxon>Formicidae</taxon>
        <taxon>Myrmicinae</taxon>
        <taxon>Acromyrmex</taxon>
    </lineage>
</organism>
<dbReference type="eggNOG" id="KOG3279">
    <property type="taxonomic scope" value="Eukaryota"/>
</dbReference>
<dbReference type="PANTHER" id="PTHR13528:SF2">
    <property type="entry name" value="LARGE RIBOSOMAL SUBUNIT PROTEIN BL28M"/>
    <property type="match status" value="1"/>
</dbReference>
<evidence type="ECO:0000313" key="6">
    <source>
        <dbReference type="EMBL" id="EGI67591.1"/>
    </source>
</evidence>
<dbReference type="OrthoDB" id="361870at2759"/>
<dbReference type="Proteomes" id="UP000007755">
    <property type="component" value="Unassembled WGS sequence"/>
</dbReference>
<comment type="similarity">
    <text evidence="1">Belongs to the bacterial ribosomal protein bL28 family.</text>
</comment>
<dbReference type="AlphaFoldDB" id="F4WDV9"/>
<dbReference type="InParanoid" id="F4WDV9"/>
<dbReference type="InterPro" id="IPR026569">
    <property type="entry name" value="Ribosomal_bL28"/>
</dbReference>
<keyword evidence="3" id="KW-0687">Ribonucleoprotein</keyword>
<dbReference type="STRING" id="103372.F4WDV9"/>
<name>F4WDV9_ACREC</name>
<dbReference type="EMBL" id="GL888096">
    <property type="protein sequence ID" value="EGI67591.1"/>
    <property type="molecule type" value="Genomic_DNA"/>
</dbReference>
<proteinExistence type="inferred from homology"/>